<organism evidence="6 7">
    <name type="scientific">Caulobacter ginsengisoli</name>
    <dbReference type="NCBI Taxonomy" id="400775"/>
    <lineage>
        <taxon>Bacteria</taxon>
        <taxon>Pseudomonadati</taxon>
        <taxon>Pseudomonadota</taxon>
        <taxon>Alphaproteobacteria</taxon>
        <taxon>Caulobacterales</taxon>
        <taxon>Caulobacteraceae</taxon>
        <taxon>Caulobacter</taxon>
    </lineage>
</organism>
<keyword evidence="7" id="KW-1185">Reference proteome</keyword>
<name>A0ABU0IY55_9CAUL</name>
<evidence type="ECO:0000256" key="1">
    <source>
        <dbReference type="ARBA" id="ARBA00023015"/>
    </source>
</evidence>
<dbReference type="SMART" id="SM00100">
    <property type="entry name" value="cNMP"/>
    <property type="match status" value="1"/>
</dbReference>
<dbReference type="PROSITE" id="PS51063">
    <property type="entry name" value="HTH_CRP_2"/>
    <property type="match status" value="1"/>
</dbReference>
<feature type="domain" description="Cyclic nucleotide-binding" evidence="4">
    <location>
        <begin position="41"/>
        <end position="125"/>
    </location>
</feature>
<dbReference type="InterPro" id="IPR000595">
    <property type="entry name" value="cNMP-bd_dom"/>
</dbReference>
<dbReference type="InterPro" id="IPR018490">
    <property type="entry name" value="cNMP-bd_dom_sf"/>
</dbReference>
<dbReference type="Pfam" id="PF00027">
    <property type="entry name" value="cNMP_binding"/>
    <property type="match status" value="1"/>
</dbReference>
<dbReference type="InterPro" id="IPR036390">
    <property type="entry name" value="WH_DNA-bd_sf"/>
</dbReference>
<evidence type="ECO:0000259" key="4">
    <source>
        <dbReference type="PROSITE" id="PS50042"/>
    </source>
</evidence>
<keyword evidence="1" id="KW-0805">Transcription regulation</keyword>
<evidence type="ECO:0000313" key="7">
    <source>
        <dbReference type="Proteomes" id="UP001228905"/>
    </source>
</evidence>
<keyword evidence="2" id="KW-0238">DNA-binding</keyword>
<comment type="caution">
    <text evidence="6">The sequence shown here is derived from an EMBL/GenBank/DDBJ whole genome shotgun (WGS) entry which is preliminary data.</text>
</comment>
<dbReference type="SUPFAM" id="SSF51206">
    <property type="entry name" value="cAMP-binding domain-like"/>
    <property type="match status" value="1"/>
</dbReference>
<dbReference type="Proteomes" id="UP001228905">
    <property type="component" value="Unassembled WGS sequence"/>
</dbReference>
<proteinExistence type="predicted"/>
<dbReference type="InterPro" id="IPR014710">
    <property type="entry name" value="RmlC-like_jellyroll"/>
</dbReference>
<dbReference type="InterPro" id="IPR012318">
    <property type="entry name" value="HTH_CRP"/>
</dbReference>
<reference evidence="6 7" key="1">
    <citation type="submission" date="2023-07" db="EMBL/GenBank/DDBJ databases">
        <title>Genomic Encyclopedia of Type Strains, Phase IV (KMG-IV): sequencing the most valuable type-strain genomes for metagenomic binning, comparative biology and taxonomic classification.</title>
        <authorList>
            <person name="Goeker M."/>
        </authorList>
    </citation>
    <scope>NUCLEOTIDE SEQUENCE [LARGE SCALE GENOMIC DNA]</scope>
    <source>
        <strain evidence="6 7">DSM 18695</strain>
    </source>
</reference>
<gene>
    <name evidence="6" type="ORF">QO010_004740</name>
</gene>
<keyword evidence="3" id="KW-0804">Transcription</keyword>
<evidence type="ECO:0000256" key="3">
    <source>
        <dbReference type="ARBA" id="ARBA00023163"/>
    </source>
</evidence>
<dbReference type="PROSITE" id="PS50042">
    <property type="entry name" value="CNMP_BINDING_3"/>
    <property type="match status" value="1"/>
</dbReference>
<evidence type="ECO:0000313" key="6">
    <source>
        <dbReference type="EMBL" id="MDQ0466943.1"/>
    </source>
</evidence>
<sequence length="231" mass="24900">MAQSGGRGGNGGEPGLVEALAEIFACSLDVAALIAARAVDRRYPARAVILRQGDAVRETYLVVFGRAQALVVGRDGAQMLLHEFSAGDIFGAVGQAAVPRQEADIVAAERLRAALFAAMDFLGLLERYSFVGLAVSRMLVRQLQAVNIRMVEEVILSAHGRVCAELLRMAEAGDGRRISPAPVIAHLALRVHSARETVSRIISRLEDRGVIRREPDALVLVSLRQLRDGMI</sequence>
<accession>A0ABU0IY55</accession>
<evidence type="ECO:0000259" key="5">
    <source>
        <dbReference type="PROSITE" id="PS51063"/>
    </source>
</evidence>
<dbReference type="Pfam" id="PF13545">
    <property type="entry name" value="HTH_Crp_2"/>
    <property type="match status" value="1"/>
</dbReference>
<dbReference type="CDD" id="cd00038">
    <property type="entry name" value="CAP_ED"/>
    <property type="match status" value="1"/>
</dbReference>
<feature type="domain" description="HTH crp-type" evidence="5">
    <location>
        <begin position="156"/>
        <end position="224"/>
    </location>
</feature>
<dbReference type="Gene3D" id="2.60.120.10">
    <property type="entry name" value="Jelly Rolls"/>
    <property type="match status" value="1"/>
</dbReference>
<protein>
    <submittedName>
        <fullName evidence="6">CRP-like cAMP-binding protein</fullName>
    </submittedName>
</protein>
<dbReference type="EMBL" id="JAUSVS010000017">
    <property type="protein sequence ID" value="MDQ0466943.1"/>
    <property type="molecule type" value="Genomic_DNA"/>
</dbReference>
<dbReference type="SUPFAM" id="SSF46785">
    <property type="entry name" value="Winged helix' DNA-binding domain"/>
    <property type="match status" value="1"/>
</dbReference>
<evidence type="ECO:0000256" key="2">
    <source>
        <dbReference type="ARBA" id="ARBA00023125"/>
    </source>
</evidence>
<dbReference type="RefSeq" id="WP_307353198.1">
    <property type="nucleotide sequence ID" value="NZ_JAUSVS010000017.1"/>
</dbReference>